<accession>A0A5N5XDK8</accession>
<sequence length="560" mass="62284">MLKRLGCSGSAQDRRRLLEAAVKNYENDPFDVIVGDWMSEANMTFNSAKHYKGSGTAYESTFITSLEPVLPDITRHGIKVATNAGSADTQGLYSALKSVIQKKGLSLKVGWIEGDQVLETIKEVQAKADQEFYHLCTGQPLSEWTHKAINRYCRVQTVADASPVIGTAFWWHGWGRKDYDQLANSLIAGHLIECLSYVCGGSFTGFKDLEHRGCENIGLPVAEIEKSGRVTVTKTRGSNGIVTVETCKSQLLYEIQGPRYYNSDVGADRVVVKGIRGGPPPPTTKVGITVKEAYRAEILFWLVGLDIEAKALMLETQIRHEPGARVNRLRVLEFTLIGVAAEDPSDQNSCTVGSRIVAQAVEKADLASVNFLEPILERTMELYPGGSFHMDVRTALPRPIHEYFVTKLAQSLIHHRAHLSDCRVIEISPPHVVEGEPATAEPSLEPVNLQLFGETVRGPLGWPIGFYVRNADEYGWLRSVLTLDKIKELLAKEKLANIVHFVQERFELPNMSAVHFLLYDHLDRGVSTTRTLDFLGKNVGEYLRAKHVDIPVCFSERGRI</sequence>
<evidence type="ECO:0000313" key="3">
    <source>
        <dbReference type="EMBL" id="KAB8078776.1"/>
    </source>
</evidence>
<feature type="domain" description="Acyclic terpene utilisation N-terminal" evidence="1">
    <location>
        <begin position="6"/>
        <end position="149"/>
    </location>
</feature>
<name>A0A5N5XDK8_9EURO</name>
<dbReference type="PANTHER" id="PTHR47585:SF2">
    <property type="entry name" value="DUF1446 DOMAIN PROTEIN (AFU_ORTHOLOGUE AFUA_6G11420)"/>
    <property type="match status" value="1"/>
</dbReference>
<dbReference type="OrthoDB" id="10265871at2759"/>
<dbReference type="InterPro" id="IPR056362">
    <property type="entry name" value="AtuA-like_ferredoxin_dom"/>
</dbReference>
<organism evidence="3 4">
    <name type="scientific">Aspergillus leporis</name>
    <dbReference type="NCBI Taxonomy" id="41062"/>
    <lineage>
        <taxon>Eukaryota</taxon>
        <taxon>Fungi</taxon>
        <taxon>Dikarya</taxon>
        <taxon>Ascomycota</taxon>
        <taxon>Pezizomycotina</taxon>
        <taxon>Eurotiomycetes</taxon>
        <taxon>Eurotiomycetidae</taxon>
        <taxon>Eurotiales</taxon>
        <taxon>Aspergillaceae</taxon>
        <taxon>Aspergillus</taxon>
        <taxon>Aspergillus subgen. Circumdati</taxon>
    </lineage>
</organism>
<evidence type="ECO:0000259" key="2">
    <source>
        <dbReference type="Pfam" id="PF23544"/>
    </source>
</evidence>
<dbReference type="InterPro" id="IPR010839">
    <property type="entry name" value="AtuA_N"/>
</dbReference>
<dbReference type="Proteomes" id="UP000326565">
    <property type="component" value="Unassembled WGS sequence"/>
</dbReference>
<keyword evidence="4" id="KW-1185">Reference proteome</keyword>
<evidence type="ECO:0008006" key="5">
    <source>
        <dbReference type="Google" id="ProtNLM"/>
    </source>
</evidence>
<dbReference type="Pfam" id="PF07287">
    <property type="entry name" value="AtuA"/>
    <property type="match status" value="2"/>
</dbReference>
<proteinExistence type="predicted"/>
<feature type="domain" description="AtuA-like ferredoxin-fold" evidence="2">
    <location>
        <begin position="467"/>
        <end position="548"/>
    </location>
</feature>
<dbReference type="EMBL" id="ML732155">
    <property type="protein sequence ID" value="KAB8078776.1"/>
    <property type="molecule type" value="Genomic_DNA"/>
</dbReference>
<evidence type="ECO:0000259" key="1">
    <source>
        <dbReference type="Pfam" id="PF07287"/>
    </source>
</evidence>
<dbReference type="Pfam" id="PF23544">
    <property type="entry name" value="AtuA_ferredoxin"/>
    <property type="match status" value="1"/>
</dbReference>
<evidence type="ECO:0000313" key="4">
    <source>
        <dbReference type="Proteomes" id="UP000326565"/>
    </source>
</evidence>
<gene>
    <name evidence="3" type="ORF">BDV29DRAFT_201557</name>
</gene>
<dbReference type="PANTHER" id="PTHR47585">
    <property type="match status" value="1"/>
</dbReference>
<dbReference type="AlphaFoldDB" id="A0A5N5XDK8"/>
<reference evidence="3 4" key="1">
    <citation type="submission" date="2019-04" db="EMBL/GenBank/DDBJ databases">
        <title>Friends and foes A comparative genomics study of 23 Aspergillus species from section Flavi.</title>
        <authorList>
            <consortium name="DOE Joint Genome Institute"/>
            <person name="Kjaerbolling I."/>
            <person name="Vesth T."/>
            <person name="Frisvad J.C."/>
            <person name="Nybo J.L."/>
            <person name="Theobald S."/>
            <person name="Kildgaard S."/>
            <person name="Isbrandt T."/>
            <person name="Kuo A."/>
            <person name="Sato A."/>
            <person name="Lyhne E.K."/>
            <person name="Kogle M.E."/>
            <person name="Wiebenga A."/>
            <person name="Kun R.S."/>
            <person name="Lubbers R.J."/>
            <person name="Makela M.R."/>
            <person name="Barry K."/>
            <person name="Chovatia M."/>
            <person name="Clum A."/>
            <person name="Daum C."/>
            <person name="Haridas S."/>
            <person name="He G."/>
            <person name="LaButti K."/>
            <person name="Lipzen A."/>
            <person name="Mondo S."/>
            <person name="Riley R."/>
            <person name="Salamov A."/>
            <person name="Simmons B.A."/>
            <person name="Magnuson J.K."/>
            <person name="Henrissat B."/>
            <person name="Mortensen U.H."/>
            <person name="Larsen T.O."/>
            <person name="Devries R.P."/>
            <person name="Grigoriev I.V."/>
            <person name="Machida M."/>
            <person name="Baker S.E."/>
            <person name="Andersen M.R."/>
        </authorList>
    </citation>
    <scope>NUCLEOTIDE SEQUENCE [LARGE SCALE GENOMIC DNA]</scope>
    <source>
        <strain evidence="3 4">CBS 151.66</strain>
    </source>
</reference>
<protein>
    <recommendedName>
        <fullName evidence="5">DUF1446-domain-containing protein</fullName>
    </recommendedName>
</protein>
<feature type="domain" description="Acyclic terpene utilisation N-terminal" evidence="1">
    <location>
        <begin position="158"/>
        <end position="419"/>
    </location>
</feature>